<accession>A0A136LZ61</accession>
<dbReference type="Proteomes" id="UP000070457">
    <property type="component" value="Unassembled WGS sequence"/>
</dbReference>
<proteinExistence type="predicted"/>
<dbReference type="Gene3D" id="2.70.70.10">
    <property type="entry name" value="Glucose Permease (Domain IIA)"/>
    <property type="match status" value="1"/>
</dbReference>
<dbReference type="EMBL" id="JYNZ01000003">
    <property type="protein sequence ID" value="KXK26906.1"/>
    <property type="molecule type" value="Genomic_DNA"/>
</dbReference>
<reference evidence="1 2" key="1">
    <citation type="submission" date="2015-02" db="EMBL/GenBank/DDBJ databases">
        <title>Improved understanding of the partial-nitritation anammox process through 23 genomes representing the majority of the microbial community.</title>
        <authorList>
            <person name="Speth D.R."/>
            <person name="In T Zandt M."/>
            <person name="Guerrero Cruz S."/>
            <person name="Jetten M.S."/>
            <person name="Dutilh B.E."/>
        </authorList>
    </citation>
    <scope>NUCLEOTIDE SEQUENCE [LARGE SCALE GENOMIC DNA]</scope>
    <source>
        <strain evidence="1">OLB20</strain>
    </source>
</reference>
<name>A0A136LZ61_9BACT</name>
<evidence type="ECO:0000313" key="2">
    <source>
        <dbReference type="Proteomes" id="UP000070457"/>
    </source>
</evidence>
<evidence type="ECO:0008006" key="3">
    <source>
        <dbReference type="Google" id="ProtNLM"/>
    </source>
</evidence>
<dbReference type="STRING" id="1617426.TR69_WS6001000929"/>
<protein>
    <recommendedName>
        <fullName evidence="3">Peptidase family M23</fullName>
    </recommendedName>
</protein>
<dbReference type="AlphaFoldDB" id="A0A136LZ61"/>
<dbReference type="InterPro" id="IPR011055">
    <property type="entry name" value="Dup_hybrid_motif"/>
</dbReference>
<sequence>MKKMLVAVILFVLTGGLYIHAVIAEQYPVIIENTDDYADAISPALERMLKTEIAHNWTKERHPQNLFVIGDVRIEDGWGIVSLFPKALETESMLAAQHYSSFQSENGMNALFLEDPLLVALEGNTSAGMIIRSLPAEEQSSLTTYFTPEYSSAGDLSQVYLGYKFPFDRSVGFNIWRHPHGWHNDASGNKALDFGGGDITTDTYVLSAAPGMVTSICKNTDGRQAFMYIQTEDPDNPGTLLKGETLLYLHFDKDSIPAEIKQNAWVERGQILGRLVEGGDELNSSCPQYGVGRHSHITFPNKPFVIDSHTMTTYDDGSLKILKDSQELHWTKDTVFNSTQDTEGACDLVDGMIWHVYKDCFLSGHNVVNSHVWIGSGSMLTLEPYSTLDIDFSSSYLKVSPEGGITLKSQSKLY</sequence>
<comment type="caution">
    <text evidence="1">The sequence shown here is derived from an EMBL/GenBank/DDBJ whole genome shotgun (WGS) entry which is preliminary data.</text>
</comment>
<gene>
    <name evidence="1" type="ORF">TR69_WS6001000929</name>
</gene>
<evidence type="ECO:0000313" key="1">
    <source>
        <dbReference type="EMBL" id="KXK26906.1"/>
    </source>
</evidence>
<organism evidence="1 2">
    <name type="scientific">candidate division WS6 bacterium OLB20</name>
    <dbReference type="NCBI Taxonomy" id="1617426"/>
    <lineage>
        <taxon>Bacteria</taxon>
        <taxon>Candidatus Dojkabacteria</taxon>
    </lineage>
</organism>